<comment type="similarity">
    <text evidence="1 5">Belongs to the DNA glycosylase MPG family.</text>
</comment>
<feature type="region of interest" description="Disordered" evidence="6">
    <location>
        <begin position="1"/>
        <end position="29"/>
    </location>
</feature>
<dbReference type="RefSeq" id="WP_245852871.1">
    <property type="nucleotide sequence ID" value="NZ_OBQI01000005.1"/>
</dbReference>
<dbReference type="PANTHER" id="PTHR10429:SF0">
    <property type="entry name" value="DNA-3-METHYLADENINE GLYCOSYLASE"/>
    <property type="match status" value="1"/>
</dbReference>
<dbReference type="GO" id="GO:0006284">
    <property type="term" value="P:base-excision repair"/>
    <property type="evidence" value="ECO:0007669"/>
    <property type="project" value="InterPro"/>
</dbReference>
<dbReference type="InterPro" id="IPR003180">
    <property type="entry name" value="MPG"/>
</dbReference>
<dbReference type="EMBL" id="OBQI01000005">
    <property type="protein sequence ID" value="SOC50466.1"/>
    <property type="molecule type" value="Genomic_DNA"/>
</dbReference>
<evidence type="ECO:0000256" key="2">
    <source>
        <dbReference type="ARBA" id="ARBA00022763"/>
    </source>
</evidence>
<dbReference type="InterPro" id="IPR036995">
    <property type="entry name" value="MPG_sf"/>
</dbReference>
<accession>A0A285VBM4</accession>
<dbReference type="CDD" id="cd00540">
    <property type="entry name" value="AAG"/>
    <property type="match status" value="1"/>
</dbReference>
<evidence type="ECO:0000256" key="5">
    <source>
        <dbReference type="HAMAP-Rule" id="MF_00527"/>
    </source>
</evidence>
<protein>
    <recommendedName>
        <fullName evidence="5">Putative 3-methyladenine DNA glycosylase</fullName>
        <ecNumber evidence="5">3.2.2.-</ecNumber>
    </recommendedName>
</protein>
<dbReference type="SUPFAM" id="SSF50486">
    <property type="entry name" value="FMT C-terminal domain-like"/>
    <property type="match status" value="1"/>
</dbReference>
<dbReference type="PANTHER" id="PTHR10429">
    <property type="entry name" value="DNA-3-METHYLADENINE GLYCOSYLASE"/>
    <property type="match status" value="1"/>
</dbReference>
<dbReference type="AlphaFoldDB" id="A0A285VBM4"/>
<dbReference type="Proteomes" id="UP000219435">
    <property type="component" value="Unassembled WGS sequence"/>
</dbReference>
<dbReference type="GO" id="GO:0003905">
    <property type="term" value="F:alkylbase DNA N-glycosylase activity"/>
    <property type="evidence" value="ECO:0007669"/>
    <property type="project" value="InterPro"/>
</dbReference>
<dbReference type="GO" id="GO:0003677">
    <property type="term" value="F:DNA binding"/>
    <property type="evidence" value="ECO:0007669"/>
    <property type="project" value="InterPro"/>
</dbReference>
<evidence type="ECO:0000256" key="6">
    <source>
        <dbReference type="SAM" id="MobiDB-lite"/>
    </source>
</evidence>
<keyword evidence="4 5" id="KW-0234">DNA repair</keyword>
<dbReference type="NCBIfam" id="TIGR00567">
    <property type="entry name" value="3mg"/>
    <property type="match status" value="1"/>
</dbReference>
<reference evidence="8" key="1">
    <citation type="submission" date="2017-08" db="EMBL/GenBank/DDBJ databases">
        <authorList>
            <person name="Varghese N."/>
            <person name="Submissions S."/>
        </authorList>
    </citation>
    <scope>NUCLEOTIDE SEQUENCE [LARGE SCALE GENOMIC DNA]</scope>
    <source>
        <strain evidence="8">DSM 4725</strain>
    </source>
</reference>
<evidence type="ECO:0000256" key="4">
    <source>
        <dbReference type="ARBA" id="ARBA00023204"/>
    </source>
</evidence>
<evidence type="ECO:0000256" key="1">
    <source>
        <dbReference type="ARBA" id="ARBA00009232"/>
    </source>
</evidence>
<dbReference type="HAMAP" id="MF_00527">
    <property type="entry name" value="3MGH"/>
    <property type="match status" value="1"/>
</dbReference>
<keyword evidence="2 5" id="KW-0227">DNA damage</keyword>
<dbReference type="Pfam" id="PF02245">
    <property type="entry name" value="Pur_DNA_glyco"/>
    <property type="match status" value="1"/>
</dbReference>
<evidence type="ECO:0000256" key="3">
    <source>
        <dbReference type="ARBA" id="ARBA00022801"/>
    </source>
</evidence>
<sequence>MGVVLTGGGRALTAAPPPRPDPSEPEPGALLREEDLLGPVDVVAPALLGCWVVTDRPEGRVAVRLTEVEAYSGEGEDPASHAHRGPTPRAAIMFGPPGRLYVYFSYGVHWCANVVVGPEGRGSAVLLRAGEVQVGEGLARGRRPAARVARDLARGPARLTQALAIGPDDRGADLLGPSSSVRLHRGAPPAAVSAGPRVGISRAQELPWRFWQTDAPSVSVFRVGGKPRRTATGQDGLP</sequence>
<keyword evidence="3 5" id="KW-0378">Hydrolase</keyword>
<dbReference type="NCBIfam" id="NF002003">
    <property type="entry name" value="PRK00802.1-3"/>
    <property type="match status" value="1"/>
</dbReference>
<evidence type="ECO:0000313" key="8">
    <source>
        <dbReference type="Proteomes" id="UP000219435"/>
    </source>
</evidence>
<proteinExistence type="inferred from homology"/>
<name>A0A285VBM4_9ACTN</name>
<evidence type="ECO:0000313" key="7">
    <source>
        <dbReference type="EMBL" id="SOC50466.1"/>
    </source>
</evidence>
<gene>
    <name evidence="7" type="ORF">SAMN05660748_3216</name>
</gene>
<dbReference type="InterPro" id="IPR011034">
    <property type="entry name" value="Formyl_transferase-like_C_sf"/>
</dbReference>
<dbReference type="Gene3D" id="3.10.300.10">
    <property type="entry name" value="Methylpurine-DNA glycosylase (MPG)"/>
    <property type="match status" value="1"/>
</dbReference>
<dbReference type="EC" id="3.2.2.-" evidence="5"/>
<keyword evidence="8" id="KW-1185">Reference proteome</keyword>
<organism evidence="7 8">
    <name type="scientific">Blastococcus aggregatus</name>
    <dbReference type="NCBI Taxonomy" id="38502"/>
    <lineage>
        <taxon>Bacteria</taxon>
        <taxon>Bacillati</taxon>
        <taxon>Actinomycetota</taxon>
        <taxon>Actinomycetes</taxon>
        <taxon>Geodermatophilales</taxon>
        <taxon>Geodermatophilaceae</taxon>
        <taxon>Blastococcus</taxon>
    </lineage>
</organism>
<feature type="compositionally biased region" description="Gly residues" evidence="6">
    <location>
        <begin position="1"/>
        <end position="10"/>
    </location>
</feature>